<dbReference type="Proteomes" id="UP001501095">
    <property type="component" value="Unassembled WGS sequence"/>
</dbReference>
<evidence type="ECO:0000313" key="2">
    <source>
        <dbReference type="EMBL" id="GAA2520038.1"/>
    </source>
</evidence>
<proteinExistence type="predicted"/>
<gene>
    <name evidence="2" type="ORF">GCM10010423_10550</name>
</gene>
<organism evidence="2 3">
    <name type="scientific">Streptomyces levis</name>
    <dbReference type="NCBI Taxonomy" id="285566"/>
    <lineage>
        <taxon>Bacteria</taxon>
        <taxon>Bacillati</taxon>
        <taxon>Actinomycetota</taxon>
        <taxon>Actinomycetes</taxon>
        <taxon>Kitasatosporales</taxon>
        <taxon>Streptomycetaceae</taxon>
        <taxon>Streptomyces</taxon>
    </lineage>
</organism>
<protein>
    <submittedName>
        <fullName evidence="2">Uncharacterized protein</fullName>
    </submittedName>
</protein>
<accession>A0ABP6APJ6</accession>
<comment type="caution">
    <text evidence="2">The sequence shown here is derived from an EMBL/GenBank/DDBJ whole genome shotgun (WGS) entry which is preliminary data.</text>
</comment>
<evidence type="ECO:0000256" key="1">
    <source>
        <dbReference type="SAM" id="MobiDB-lite"/>
    </source>
</evidence>
<feature type="region of interest" description="Disordered" evidence="1">
    <location>
        <begin position="35"/>
        <end position="79"/>
    </location>
</feature>
<feature type="compositionally biased region" description="Polar residues" evidence="1">
    <location>
        <begin position="55"/>
        <end position="65"/>
    </location>
</feature>
<keyword evidence="3" id="KW-1185">Reference proteome</keyword>
<evidence type="ECO:0000313" key="3">
    <source>
        <dbReference type="Proteomes" id="UP001501095"/>
    </source>
</evidence>
<dbReference type="EMBL" id="BAAATM010000003">
    <property type="protein sequence ID" value="GAA2520038.1"/>
    <property type="molecule type" value="Genomic_DNA"/>
</dbReference>
<reference evidence="3" key="1">
    <citation type="journal article" date="2019" name="Int. J. Syst. Evol. Microbiol.">
        <title>The Global Catalogue of Microorganisms (GCM) 10K type strain sequencing project: providing services to taxonomists for standard genome sequencing and annotation.</title>
        <authorList>
            <consortium name="The Broad Institute Genomics Platform"/>
            <consortium name="The Broad Institute Genome Sequencing Center for Infectious Disease"/>
            <person name="Wu L."/>
            <person name="Ma J."/>
        </authorList>
    </citation>
    <scope>NUCLEOTIDE SEQUENCE [LARGE SCALE GENOMIC DNA]</scope>
    <source>
        <strain evidence="3">JCM 6924</strain>
    </source>
</reference>
<sequence>MCRPGASVNSAWRLMSGWSRATGVARSRSIQAIASASGSGRPVRSKCGSRAGVSGQYSRYGSPRSSVRKREHRVSVSASVRRRASVSTAWSSGPSISRQEPVL</sequence>
<name>A0ABP6APJ6_9ACTN</name>